<reference evidence="1" key="2">
    <citation type="submission" date="2023-05" db="EMBL/GenBank/DDBJ databases">
        <authorList>
            <person name="Fouks B."/>
        </authorList>
    </citation>
    <scope>NUCLEOTIDE SEQUENCE</scope>
    <source>
        <strain evidence="1">Stay&amp;Tobe</strain>
        <tissue evidence="1">Testes</tissue>
    </source>
</reference>
<sequence>SFSSEIAFLSRIALYELRKKFTSEGDVTIVNATSEPISALEVKQLENKNTVSLASCVDTPAEQDEMSHD</sequence>
<reference evidence="1" key="1">
    <citation type="journal article" date="2023" name="IScience">
        <title>Live-bearing cockroach genome reveals convergent evolutionary mechanisms linked to viviparity in insects and beyond.</title>
        <authorList>
            <person name="Fouks B."/>
            <person name="Harrison M.C."/>
            <person name="Mikhailova A.A."/>
            <person name="Marchal E."/>
            <person name="English S."/>
            <person name="Carruthers M."/>
            <person name="Jennings E.C."/>
            <person name="Chiamaka E.L."/>
            <person name="Frigard R.A."/>
            <person name="Pippel M."/>
            <person name="Attardo G.M."/>
            <person name="Benoit J.B."/>
            <person name="Bornberg-Bauer E."/>
            <person name="Tobe S.S."/>
        </authorList>
    </citation>
    <scope>NUCLEOTIDE SEQUENCE</scope>
    <source>
        <strain evidence="1">Stay&amp;Tobe</strain>
    </source>
</reference>
<accession>A0AAD8A3B6</accession>
<evidence type="ECO:0000313" key="1">
    <source>
        <dbReference type="EMBL" id="KAJ9590972.1"/>
    </source>
</evidence>
<feature type="non-terminal residue" evidence="1">
    <location>
        <position position="69"/>
    </location>
</feature>
<evidence type="ECO:0000313" key="2">
    <source>
        <dbReference type="Proteomes" id="UP001233999"/>
    </source>
</evidence>
<feature type="non-terminal residue" evidence="1">
    <location>
        <position position="1"/>
    </location>
</feature>
<dbReference type="AlphaFoldDB" id="A0AAD8A3B6"/>
<dbReference type="Proteomes" id="UP001233999">
    <property type="component" value="Unassembled WGS sequence"/>
</dbReference>
<proteinExistence type="predicted"/>
<comment type="caution">
    <text evidence="1">The sequence shown here is derived from an EMBL/GenBank/DDBJ whole genome shotgun (WGS) entry which is preliminary data.</text>
</comment>
<keyword evidence="2" id="KW-1185">Reference proteome</keyword>
<name>A0AAD8A3B6_DIPPU</name>
<organism evidence="1 2">
    <name type="scientific">Diploptera punctata</name>
    <name type="common">Pacific beetle cockroach</name>
    <dbReference type="NCBI Taxonomy" id="6984"/>
    <lineage>
        <taxon>Eukaryota</taxon>
        <taxon>Metazoa</taxon>
        <taxon>Ecdysozoa</taxon>
        <taxon>Arthropoda</taxon>
        <taxon>Hexapoda</taxon>
        <taxon>Insecta</taxon>
        <taxon>Pterygota</taxon>
        <taxon>Neoptera</taxon>
        <taxon>Polyneoptera</taxon>
        <taxon>Dictyoptera</taxon>
        <taxon>Blattodea</taxon>
        <taxon>Blaberoidea</taxon>
        <taxon>Blaberidae</taxon>
        <taxon>Diplopterinae</taxon>
        <taxon>Diploptera</taxon>
    </lineage>
</organism>
<dbReference type="EMBL" id="JASPKZ010004176">
    <property type="protein sequence ID" value="KAJ9590972.1"/>
    <property type="molecule type" value="Genomic_DNA"/>
</dbReference>
<protein>
    <submittedName>
        <fullName evidence="1">Uncharacterized protein</fullName>
    </submittedName>
</protein>
<gene>
    <name evidence="1" type="ORF">L9F63_016016</name>
</gene>